<comment type="caution">
    <text evidence="4">The sequence shown here is derived from an EMBL/GenBank/DDBJ whole genome shotgun (WGS) entry which is preliminary data.</text>
</comment>
<evidence type="ECO:0000256" key="1">
    <source>
        <dbReference type="PROSITE-ProRule" id="PRU10141"/>
    </source>
</evidence>
<dbReference type="STRING" id="4540.A0A3L6QM09"/>
<dbReference type="EMBL" id="PQIB02000012">
    <property type="protein sequence ID" value="RLM80476.1"/>
    <property type="molecule type" value="Genomic_DNA"/>
</dbReference>
<keyword evidence="1" id="KW-0067">ATP-binding</keyword>
<dbReference type="PROSITE" id="PS50011">
    <property type="entry name" value="PROTEIN_KINASE_DOM"/>
    <property type="match status" value="1"/>
</dbReference>
<dbReference type="Gene3D" id="3.30.200.20">
    <property type="entry name" value="Phosphorylase Kinase, domain 1"/>
    <property type="match status" value="1"/>
</dbReference>
<gene>
    <name evidence="4" type="ORF">C2845_PM12G31110</name>
</gene>
<keyword evidence="5" id="KW-1185">Reference proteome</keyword>
<dbReference type="AlphaFoldDB" id="A0A3L6QM09"/>
<dbReference type="Gene3D" id="1.10.510.10">
    <property type="entry name" value="Transferase(Phosphotransferase) domain 1"/>
    <property type="match status" value="1"/>
</dbReference>
<dbReference type="InterPro" id="IPR050823">
    <property type="entry name" value="Plant_Ser_Thr_Prot_Kinase"/>
</dbReference>
<evidence type="ECO:0000259" key="3">
    <source>
        <dbReference type="PROSITE" id="PS50011"/>
    </source>
</evidence>
<dbReference type="PROSITE" id="PS00107">
    <property type="entry name" value="PROTEIN_KINASE_ATP"/>
    <property type="match status" value="1"/>
</dbReference>
<dbReference type="OrthoDB" id="4062651at2759"/>
<name>A0A3L6QM09_PANMI</name>
<dbReference type="FunFam" id="1.10.510.10:FF:000095">
    <property type="entry name" value="protein STRUBBELIG-RECEPTOR FAMILY 8"/>
    <property type="match status" value="1"/>
</dbReference>
<proteinExistence type="predicted"/>
<dbReference type="SUPFAM" id="SSF56112">
    <property type="entry name" value="Protein kinase-like (PK-like)"/>
    <property type="match status" value="1"/>
</dbReference>
<feature type="domain" description="Protein kinase" evidence="3">
    <location>
        <begin position="84"/>
        <end position="397"/>
    </location>
</feature>
<dbReference type="InterPro" id="IPR000719">
    <property type="entry name" value="Prot_kinase_dom"/>
</dbReference>
<evidence type="ECO:0000313" key="5">
    <source>
        <dbReference type="Proteomes" id="UP000275267"/>
    </source>
</evidence>
<sequence>MRCLPLLHGEVKGEDPVTMSASVRSISTTSTERDVRSGSDFTSLNVSDMSAESIRRTQYPSFTDRPSNLRVFSFSELKSATRNFSRSLMVGEGGFGCVYRGIIKTSDKPSERIEIAVKQLNRKGLQASFLTSSMIFVQGQKEWLTEMNVLGIVDHANLVKLIGYCADDDERGVQRLLVYEYMPNGSVDDQLSSRSTSTLSWPMRLKVALDSARGLKYLHEEMEFQKGSMKCQTLQYVLAVSVIFRDLKTSNILLDENWNAKLSDFGLARHGPTEGLTHVSTAVVGTLGYAAPEYMQTGRLTAKSDIWSYGVLLYELITGRRPIDRNRPKSEQKLLDWVKPYIADKKRFPIIIDPRLEGRYNLKSMTKLASVANRCLVRMPKSRPKMSEVYEMVQKIVDSIETGPPQPPLHYHGSVSEPGAKRTKKGSLKRRLQEFKVGCRTIVWRGWKPEIVKTF</sequence>
<dbReference type="PANTHER" id="PTHR45621">
    <property type="entry name" value="OS01G0588500 PROTEIN-RELATED"/>
    <property type="match status" value="1"/>
</dbReference>
<dbReference type="SMART" id="SM00220">
    <property type="entry name" value="S_TKc"/>
    <property type="match status" value="1"/>
</dbReference>
<keyword evidence="1" id="KW-0547">Nucleotide-binding</keyword>
<dbReference type="Pfam" id="PF00069">
    <property type="entry name" value="Pkinase"/>
    <property type="match status" value="1"/>
</dbReference>
<dbReference type="InterPro" id="IPR017441">
    <property type="entry name" value="Protein_kinase_ATP_BS"/>
</dbReference>
<feature type="binding site" evidence="1">
    <location>
        <position position="118"/>
    </location>
    <ligand>
        <name>ATP</name>
        <dbReference type="ChEBI" id="CHEBI:30616"/>
    </ligand>
</feature>
<dbReference type="GO" id="GO:0005524">
    <property type="term" value="F:ATP binding"/>
    <property type="evidence" value="ECO:0007669"/>
    <property type="project" value="UniProtKB-UniRule"/>
</dbReference>
<accession>A0A3L6QM09</accession>
<reference evidence="5" key="1">
    <citation type="journal article" date="2019" name="Nat. Commun.">
        <title>The genome of broomcorn millet.</title>
        <authorList>
            <person name="Zou C."/>
            <person name="Miki D."/>
            <person name="Li D."/>
            <person name="Tang Q."/>
            <person name="Xiao L."/>
            <person name="Rajput S."/>
            <person name="Deng P."/>
            <person name="Jia W."/>
            <person name="Huang R."/>
            <person name="Zhang M."/>
            <person name="Sun Y."/>
            <person name="Hu J."/>
            <person name="Fu X."/>
            <person name="Schnable P.S."/>
            <person name="Li F."/>
            <person name="Zhang H."/>
            <person name="Feng B."/>
            <person name="Zhu X."/>
            <person name="Liu R."/>
            <person name="Schnable J.C."/>
            <person name="Zhu J.-K."/>
            <person name="Zhang H."/>
        </authorList>
    </citation>
    <scope>NUCLEOTIDE SEQUENCE [LARGE SCALE GENOMIC DNA]</scope>
</reference>
<protein>
    <submittedName>
        <fullName evidence="4">Receptor-like protein kinase</fullName>
    </submittedName>
</protein>
<dbReference type="GO" id="GO:0004672">
    <property type="term" value="F:protein kinase activity"/>
    <property type="evidence" value="ECO:0007669"/>
    <property type="project" value="InterPro"/>
</dbReference>
<evidence type="ECO:0000256" key="2">
    <source>
        <dbReference type="SAM" id="MobiDB-lite"/>
    </source>
</evidence>
<dbReference type="Proteomes" id="UP000275267">
    <property type="component" value="Unassembled WGS sequence"/>
</dbReference>
<evidence type="ECO:0000313" key="4">
    <source>
        <dbReference type="EMBL" id="RLM80476.1"/>
    </source>
</evidence>
<organism evidence="4 5">
    <name type="scientific">Panicum miliaceum</name>
    <name type="common">Proso millet</name>
    <name type="synonym">Broomcorn millet</name>
    <dbReference type="NCBI Taxonomy" id="4540"/>
    <lineage>
        <taxon>Eukaryota</taxon>
        <taxon>Viridiplantae</taxon>
        <taxon>Streptophyta</taxon>
        <taxon>Embryophyta</taxon>
        <taxon>Tracheophyta</taxon>
        <taxon>Spermatophyta</taxon>
        <taxon>Magnoliopsida</taxon>
        <taxon>Liliopsida</taxon>
        <taxon>Poales</taxon>
        <taxon>Poaceae</taxon>
        <taxon>PACMAD clade</taxon>
        <taxon>Panicoideae</taxon>
        <taxon>Panicodae</taxon>
        <taxon>Paniceae</taxon>
        <taxon>Panicinae</taxon>
        <taxon>Panicum</taxon>
        <taxon>Panicum sect. Panicum</taxon>
    </lineage>
</organism>
<feature type="region of interest" description="Disordered" evidence="2">
    <location>
        <begin position="404"/>
        <end position="427"/>
    </location>
</feature>
<dbReference type="InterPro" id="IPR011009">
    <property type="entry name" value="Kinase-like_dom_sf"/>
</dbReference>